<feature type="domain" description="SAM" evidence="1">
    <location>
        <begin position="11"/>
        <end position="51"/>
    </location>
</feature>
<dbReference type="InterPro" id="IPR001660">
    <property type="entry name" value="SAM"/>
</dbReference>
<dbReference type="SUPFAM" id="SSF47769">
    <property type="entry name" value="SAM/Pointed domain"/>
    <property type="match status" value="1"/>
</dbReference>
<name>A0A409V6E2_MYTGA</name>
<feature type="non-terminal residue" evidence="2">
    <location>
        <position position="1"/>
    </location>
</feature>
<gene>
    <name evidence="2" type="ORF">AM593_02052</name>
</gene>
<feature type="non-terminal residue" evidence="2">
    <location>
        <position position="51"/>
    </location>
</feature>
<dbReference type="Pfam" id="PF07647">
    <property type="entry name" value="SAM_2"/>
    <property type="match status" value="1"/>
</dbReference>
<evidence type="ECO:0000313" key="3">
    <source>
        <dbReference type="Proteomes" id="UP000266721"/>
    </source>
</evidence>
<dbReference type="EMBL" id="KV616416">
    <property type="protein sequence ID" value="OPL20211.1"/>
    <property type="molecule type" value="Genomic_DNA"/>
</dbReference>
<organism evidence="2 3">
    <name type="scientific">Mytilus galloprovincialis</name>
    <name type="common">Mediterranean mussel</name>
    <dbReference type="NCBI Taxonomy" id="29158"/>
    <lineage>
        <taxon>Eukaryota</taxon>
        <taxon>Metazoa</taxon>
        <taxon>Spiralia</taxon>
        <taxon>Lophotrochozoa</taxon>
        <taxon>Mollusca</taxon>
        <taxon>Bivalvia</taxon>
        <taxon>Autobranchia</taxon>
        <taxon>Pteriomorphia</taxon>
        <taxon>Mytilida</taxon>
        <taxon>Mytiloidea</taxon>
        <taxon>Mytilidae</taxon>
        <taxon>Mytilinae</taxon>
        <taxon>Mytilus</taxon>
    </lineage>
</organism>
<accession>A0A409V6E2</accession>
<evidence type="ECO:0000313" key="2">
    <source>
        <dbReference type="EMBL" id="OPL20211.1"/>
    </source>
</evidence>
<protein>
    <recommendedName>
        <fullName evidence="1">SAM domain-containing protein</fullName>
    </recommendedName>
</protein>
<dbReference type="SMR" id="A0A409V6E2"/>
<dbReference type="AlphaFoldDB" id="A0A409V6E2"/>
<dbReference type="InterPro" id="IPR013761">
    <property type="entry name" value="SAM/pointed_sf"/>
</dbReference>
<dbReference type="PROSITE" id="PS50105">
    <property type="entry name" value="SAM_DOMAIN"/>
    <property type="match status" value="1"/>
</dbReference>
<dbReference type="Proteomes" id="UP000266721">
    <property type="component" value="Unassembled WGS sequence"/>
</dbReference>
<reference evidence="2 3" key="1">
    <citation type="journal article" date="2016" name="PLoS ONE">
        <title>A First Insight into the Genome of the Filter-Feeder Mussel Mytilus galloprovincialis.</title>
        <authorList>
            <person name="Murgarella M."/>
            <person name="Puiu D."/>
            <person name="Novoa B."/>
            <person name="Figueras A."/>
            <person name="Posada D."/>
            <person name="Canchaya C."/>
        </authorList>
    </citation>
    <scope>NUCLEOTIDE SEQUENCE [LARGE SCALE GENOMIC DNA]</scope>
    <source>
        <tissue evidence="2">Muscle</tissue>
    </source>
</reference>
<sequence length="51" mass="5815">LKGKTSNVYTWTTDDVGLWLESLSLVEYRDSFIGHEIRGTELLTLDKGDIQ</sequence>
<evidence type="ECO:0000259" key="1">
    <source>
        <dbReference type="PROSITE" id="PS50105"/>
    </source>
</evidence>
<proteinExistence type="predicted"/>
<keyword evidence="3" id="KW-1185">Reference proteome</keyword>
<dbReference type="Gene3D" id="1.10.150.50">
    <property type="entry name" value="Transcription Factor, Ets-1"/>
    <property type="match status" value="1"/>
</dbReference>